<dbReference type="GO" id="GO:0000028">
    <property type="term" value="P:ribosomal small subunit assembly"/>
    <property type="evidence" value="ECO:0007669"/>
    <property type="project" value="TreeGrafter"/>
</dbReference>
<dbReference type="GO" id="GO:0005525">
    <property type="term" value="F:GTP binding"/>
    <property type="evidence" value="ECO:0007669"/>
    <property type="project" value="InterPro"/>
</dbReference>
<dbReference type="PANTHER" id="PTHR42698">
    <property type="entry name" value="GTPASE ERA"/>
    <property type="match status" value="1"/>
</dbReference>
<dbReference type="RefSeq" id="WP_005710044.1">
    <property type="nucleotide sequence ID" value="NZ_AJMU01000074.1"/>
</dbReference>
<dbReference type="InterPro" id="IPR006073">
    <property type="entry name" value="GTP-bd"/>
</dbReference>
<dbReference type="SUPFAM" id="SSF52540">
    <property type="entry name" value="P-loop containing nucleoside triphosphate hydrolases"/>
    <property type="match status" value="1"/>
</dbReference>
<dbReference type="OrthoDB" id="238366at2"/>
<dbReference type="Proteomes" id="UP000003345">
    <property type="component" value="Unassembled WGS sequence"/>
</dbReference>
<organism evidence="3 4">
    <name type="scientific">Haemophilus paraphrohaemolyticus HK411</name>
    <dbReference type="NCBI Taxonomy" id="1095743"/>
    <lineage>
        <taxon>Bacteria</taxon>
        <taxon>Pseudomonadati</taxon>
        <taxon>Pseudomonadota</taxon>
        <taxon>Gammaproteobacteria</taxon>
        <taxon>Pasteurellales</taxon>
        <taxon>Pasteurellaceae</taxon>
        <taxon>Haemophilus</taxon>
    </lineage>
</organism>
<feature type="coiled-coil region" evidence="1">
    <location>
        <begin position="215"/>
        <end position="257"/>
    </location>
</feature>
<dbReference type="AlphaFoldDB" id="I2NDE8"/>
<evidence type="ECO:0000313" key="3">
    <source>
        <dbReference type="EMBL" id="EIG23859.1"/>
    </source>
</evidence>
<proteinExistence type="predicted"/>
<name>I2NDE8_9PAST</name>
<comment type="caution">
    <text evidence="3">The sequence shown here is derived from an EMBL/GenBank/DDBJ whole genome shotgun (WGS) entry which is preliminary data.</text>
</comment>
<protein>
    <recommendedName>
        <fullName evidence="2">G domain-containing protein</fullName>
    </recommendedName>
</protein>
<evidence type="ECO:0000313" key="4">
    <source>
        <dbReference type="Proteomes" id="UP000003345"/>
    </source>
</evidence>
<keyword evidence="1" id="KW-0175">Coiled coil</keyword>
<feature type="domain" description="G" evidence="2">
    <location>
        <begin position="37"/>
        <end position="148"/>
    </location>
</feature>
<dbReference type="InterPro" id="IPR005662">
    <property type="entry name" value="GTPase_Era-like"/>
</dbReference>
<dbReference type="PATRIC" id="fig|1095743.3.peg.1780"/>
<dbReference type="GO" id="GO:0019843">
    <property type="term" value="F:rRNA binding"/>
    <property type="evidence" value="ECO:0007669"/>
    <property type="project" value="TreeGrafter"/>
</dbReference>
<dbReference type="Gene3D" id="3.40.50.300">
    <property type="entry name" value="P-loop containing nucleotide triphosphate hydrolases"/>
    <property type="match status" value="1"/>
</dbReference>
<dbReference type="PANTHER" id="PTHR42698:SF2">
    <property type="entry name" value="GTPASE ERA-LIKE, CHLOROPLASTIC"/>
    <property type="match status" value="1"/>
</dbReference>
<reference evidence="3 4" key="1">
    <citation type="submission" date="2012-04" db="EMBL/GenBank/DDBJ databases">
        <authorList>
            <person name="Harkins D.M."/>
            <person name="Madupu R."/>
            <person name="Durkin A.S."/>
            <person name="Torralba M."/>
            <person name="Methe B."/>
            <person name="Sutton G.G."/>
            <person name="Nelson K.E."/>
        </authorList>
    </citation>
    <scope>NUCLEOTIDE SEQUENCE [LARGE SCALE GENOMIC DNA]</scope>
    <source>
        <strain evidence="3 4">HK411</strain>
    </source>
</reference>
<evidence type="ECO:0000256" key="1">
    <source>
        <dbReference type="SAM" id="Coils"/>
    </source>
</evidence>
<gene>
    <name evidence="3" type="ORF">HMPREF1054_0634</name>
</gene>
<evidence type="ECO:0000259" key="2">
    <source>
        <dbReference type="Pfam" id="PF01926"/>
    </source>
</evidence>
<dbReference type="InterPro" id="IPR027417">
    <property type="entry name" value="P-loop_NTPase"/>
</dbReference>
<dbReference type="Pfam" id="PF01926">
    <property type="entry name" value="MMR_HSR1"/>
    <property type="match status" value="1"/>
</dbReference>
<dbReference type="EMBL" id="AJMU01000074">
    <property type="protein sequence ID" value="EIG23859.1"/>
    <property type="molecule type" value="Genomic_DNA"/>
</dbReference>
<accession>I2NDE8</accession>
<dbReference type="eggNOG" id="COG1159">
    <property type="taxonomic scope" value="Bacteria"/>
</dbReference>
<sequence length="269" mass="30949">MAFSKKETQVFINQFPNYREKIERYIHLISTSDKPCVAVFGKYNHGKSTLLNALINQNNYFKVSDKRETQVNKVFLDQKNNLAWLDTPGLDADVHGKDDFEANKGAFVSADIVLIIHTLKAGELDKDEVAHIKRLLNTSKNDNKLLVLTQIDETNTEQQEQAVKRIREQLPLFEPILVSAKRYLTGIEKKQPQLMERSGIPELNQKILGLKKTVQKQRETEINKLKTELDVLLNNRISEINSEISSIKNERKAKRQAFSHQLDQILKSI</sequence>
<dbReference type="GO" id="GO:0043024">
    <property type="term" value="F:ribosomal small subunit binding"/>
    <property type="evidence" value="ECO:0007669"/>
    <property type="project" value="TreeGrafter"/>
</dbReference>